<protein>
    <submittedName>
        <fullName evidence="5">Bifunctional inhibitor/plant lipid transfer protein/seed storage helical domain-containing protein</fullName>
    </submittedName>
</protein>
<evidence type="ECO:0000259" key="4">
    <source>
        <dbReference type="Pfam" id="PF00234"/>
    </source>
</evidence>
<comment type="similarity">
    <text evidence="1">Belongs to the plant LTP family.</text>
</comment>
<name>A0A103XUU9_CYNCS</name>
<dbReference type="InterPro" id="IPR000528">
    <property type="entry name" value="Plant_nsLTP"/>
</dbReference>
<dbReference type="PRINTS" id="PR00382">
    <property type="entry name" value="LIPIDTRNSFER"/>
</dbReference>
<evidence type="ECO:0000256" key="2">
    <source>
        <dbReference type="ARBA" id="ARBA00022448"/>
    </source>
</evidence>
<dbReference type="AlphaFoldDB" id="A0A103XUU9"/>
<dbReference type="CDD" id="cd01960">
    <property type="entry name" value="nsLTP1"/>
    <property type="match status" value="1"/>
</dbReference>
<evidence type="ECO:0000256" key="1">
    <source>
        <dbReference type="ARBA" id="ARBA00009748"/>
    </source>
</evidence>
<dbReference type="GO" id="GO:0008289">
    <property type="term" value="F:lipid binding"/>
    <property type="evidence" value="ECO:0007669"/>
    <property type="project" value="UniProtKB-KW"/>
</dbReference>
<dbReference type="SUPFAM" id="SSF47699">
    <property type="entry name" value="Bifunctional inhibitor/lipid-transfer protein/seed storage 2S albumin"/>
    <property type="match status" value="1"/>
</dbReference>
<dbReference type="InterPro" id="IPR036312">
    <property type="entry name" value="Bifun_inhib/LTP/seed_sf"/>
</dbReference>
<evidence type="ECO:0000256" key="3">
    <source>
        <dbReference type="ARBA" id="ARBA00023121"/>
    </source>
</evidence>
<dbReference type="Pfam" id="PF00234">
    <property type="entry name" value="Tryp_alpha_amyl"/>
    <property type="match status" value="1"/>
</dbReference>
<keyword evidence="3" id="KW-0446">Lipid-binding</keyword>
<dbReference type="Proteomes" id="UP000243975">
    <property type="component" value="Unassembled WGS sequence"/>
</dbReference>
<proteinExistence type="inferred from homology"/>
<keyword evidence="6" id="KW-1185">Reference proteome</keyword>
<comment type="caution">
    <text evidence="5">The sequence shown here is derived from an EMBL/GenBank/DDBJ whole genome shotgun (WGS) entry which is preliminary data.</text>
</comment>
<dbReference type="GO" id="GO:0006869">
    <property type="term" value="P:lipid transport"/>
    <property type="evidence" value="ECO:0007669"/>
    <property type="project" value="InterPro"/>
</dbReference>
<sequence>MVVAPPSCSQIHVALAPCVPFLKNLVLQPPILCCMGVRIMKETGKTTEDRVAICKCIKEVLARLILYDPTRFPELDKGCGTDLNYPPISRDFDCKK</sequence>
<dbReference type="Gene3D" id="1.10.110.10">
    <property type="entry name" value="Plant lipid-transfer and hydrophobic proteins"/>
    <property type="match status" value="1"/>
</dbReference>
<dbReference type="EMBL" id="LEKV01003841">
    <property type="protein sequence ID" value="KVH97289.1"/>
    <property type="molecule type" value="Genomic_DNA"/>
</dbReference>
<gene>
    <name evidence="5" type="ORF">Ccrd_000604</name>
</gene>
<evidence type="ECO:0000313" key="6">
    <source>
        <dbReference type="Proteomes" id="UP000243975"/>
    </source>
</evidence>
<dbReference type="Gramene" id="KVH97289">
    <property type="protein sequence ID" value="KVH97289"/>
    <property type="gene ID" value="Ccrd_000604"/>
</dbReference>
<accession>A0A103XUU9</accession>
<dbReference type="InterPro" id="IPR016140">
    <property type="entry name" value="Bifunc_inhib/LTP/seed_store"/>
</dbReference>
<keyword evidence="2" id="KW-0813">Transport</keyword>
<organism evidence="5 6">
    <name type="scientific">Cynara cardunculus var. scolymus</name>
    <name type="common">Globe artichoke</name>
    <name type="synonym">Cynara scolymus</name>
    <dbReference type="NCBI Taxonomy" id="59895"/>
    <lineage>
        <taxon>Eukaryota</taxon>
        <taxon>Viridiplantae</taxon>
        <taxon>Streptophyta</taxon>
        <taxon>Embryophyta</taxon>
        <taxon>Tracheophyta</taxon>
        <taxon>Spermatophyta</taxon>
        <taxon>Magnoliopsida</taxon>
        <taxon>eudicotyledons</taxon>
        <taxon>Gunneridae</taxon>
        <taxon>Pentapetalae</taxon>
        <taxon>asterids</taxon>
        <taxon>campanulids</taxon>
        <taxon>Asterales</taxon>
        <taxon>Asteraceae</taxon>
        <taxon>Carduoideae</taxon>
        <taxon>Cardueae</taxon>
        <taxon>Carduinae</taxon>
        <taxon>Cynara</taxon>
    </lineage>
</organism>
<dbReference type="PANTHER" id="PTHR33076">
    <property type="entry name" value="NON-SPECIFIC LIPID-TRANSFER PROTEIN 2-RELATED"/>
    <property type="match status" value="1"/>
</dbReference>
<dbReference type="STRING" id="59895.A0A103XUU9"/>
<reference evidence="5 6" key="1">
    <citation type="journal article" date="2016" name="Sci. Rep.">
        <title>The genome sequence of the outbreeding globe artichoke constructed de novo incorporating a phase-aware low-pass sequencing strategy of F1 progeny.</title>
        <authorList>
            <person name="Scaglione D."/>
            <person name="Reyes-Chin-Wo S."/>
            <person name="Acquadro A."/>
            <person name="Froenicke L."/>
            <person name="Portis E."/>
            <person name="Beitel C."/>
            <person name="Tirone M."/>
            <person name="Mauro R."/>
            <person name="Lo Monaco A."/>
            <person name="Mauromicale G."/>
            <person name="Faccioli P."/>
            <person name="Cattivelli L."/>
            <person name="Rieseberg L."/>
            <person name="Michelmore R."/>
            <person name="Lanteri S."/>
        </authorList>
    </citation>
    <scope>NUCLEOTIDE SEQUENCE [LARGE SCALE GENOMIC DNA]</scope>
    <source>
        <strain evidence="5">2C</strain>
    </source>
</reference>
<dbReference type="OMA" id="VAMCECI"/>
<feature type="domain" description="Bifunctional inhibitor/plant lipid transfer protein/seed storage helical" evidence="4">
    <location>
        <begin position="8"/>
        <end position="94"/>
    </location>
</feature>
<evidence type="ECO:0000313" key="5">
    <source>
        <dbReference type="EMBL" id="KVH97289.1"/>
    </source>
</evidence>